<evidence type="ECO:0000256" key="8">
    <source>
        <dbReference type="ARBA" id="ARBA00023154"/>
    </source>
</evidence>
<feature type="active site" description="Schiff-base intermediate with substrate" evidence="12 14">
    <location>
        <position position="165"/>
    </location>
</feature>
<evidence type="ECO:0000256" key="15">
    <source>
        <dbReference type="PIRSR" id="PIRSR001365-2"/>
    </source>
</evidence>
<dbReference type="AlphaFoldDB" id="A0A9D1GIG9"/>
<dbReference type="InterPro" id="IPR002220">
    <property type="entry name" value="DapA-like"/>
</dbReference>
<dbReference type="Pfam" id="PF00701">
    <property type="entry name" value="DHDPS"/>
    <property type="match status" value="1"/>
</dbReference>
<feature type="site" description="Part of a proton relay during catalysis" evidence="12">
    <location>
        <position position="48"/>
    </location>
</feature>
<reference evidence="16" key="2">
    <citation type="journal article" date="2021" name="PeerJ">
        <title>Extensive microbial diversity within the chicken gut microbiome revealed by metagenomics and culture.</title>
        <authorList>
            <person name="Gilroy R."/>
            <person name="Ravi A."/>
            <person name="Getino M."/>
            <person name="Pursley I."/>
            <person name="Horton D.L."/>
            <person name="Alikhan N.F."/>
            <person name="Baker D."/>
            <person name="Gharbi K."/>
            <person name="Hall N."/>
            <person name="Watson M."/>
            <person name="Adriaenssens E.M."/>
            <person name="Foster-Nyarko E."/>
            <person name="Jarju S."/>
            <person name="Secka A."/>
            <person name="Antonio M."/>
            <person name="Oren A."/>
            <person name="Chaudhuri R.R."/>
            <person name="La Ragione R."/>
            <person name="Hildebrand F."/>
            <person name="Pallen M.J."/>
        </authorList>
    </citation>
    <scope>NUCLEOTIDE SEQUENCE</scope>
    <source>
        <strain evidence="16">CHK123-3438</strain>
    </source>
</reference>
<evidence type="ECO:0000256" key="3">
    <source>
        <dbReference type="ARBA" id="ARBA00007592"/>
    </source>
</evidence>
<reference evidence="16" key="1">
    <citation type="submission" date="2020-10" db="EMBL/GenBank/DDBJ databases">
        <authorList>
            <person name="Gilroy R."/>
        </authorList>
    </citation>
    <scope>NUCLEOTIDE SEQUENCE</scope>
    <source>
        <strain evidence="16">CHK123-3438</strain>
    </source>
</reference>
<evidence type="ECO:0000256" key="2">
    <source>
        <dbReference type="ARBA" id="ARBA00005120"/>
    </source>
</evidence>
<evidence type="ECO:0000256" key="13">
    <source>
        <dbReference type="PIRNR" id="PIRNR001365"/>
    </source>
</evidence>
<evidence type="ECO:0000256" key="5">
    <source>
        <dbReference type="ARBA" id="ARBA00022490"/>
    </source>
</evidence>
<dbReference type="Gene3D" id="3.20.20.70">
    <property type="entry name" value="Aldolase class I"/>
    <property type="match status" value="1"/>
</dbReference>
<feature type="site" description="Part of a proton relay during catalysis" evidence="12">
    <location>
        <position position="111"/>
    </location>
</feature>
<dbReference type="PROSITE" id="PS00666">
    <property type="entry name" value="DHDPS_2"/>
    <property type="match status" value="1"/>
</dbReference>
<evidence type="ECO:0000256" key="6">
    <source>
        <dbReference type="ARBA" id="ARBA00022605"/>
    </source>
</evidence>
<accession>A0A9D1GIG9</accession>
<dbReference type="EC" id="4.3.3.7" evidence="4 12"/>
<dbReference type="GO" id="GO:0019877">
    <property type="term" value="P:diaminopimelate biosynthetic process"/>
    <property type="evidence" value="ECO:0007669"/>
    <property type="project" value="UniProtKB-UniRule"/>
</dbReference>
<evidence type="ECO:0000256" key="4">
    <source>
        <dbReference type="ARBA" id="ARBA00012086"/>
    </source>
</evidence>
<dbReference type="GO" id="GO:0009089">
    <property type="term" value="P:lysine biosynthetic process via diaminopimelate"/>
    <property type="evidence" value="ECO:0007669"/>
    <property type="project" value="UniProtKB-UniRule"/>
</dbReference>
<dbReference type="PIRSF" id="PIRSF001365">
    <property type="entry name" value="DHDPS"/>
    <property type="match status" value="1"/>
</dbReference>
<dbReference type="PRINTS" id="PR00146">
    <property type="entry name" value="DHPICSNTHASE"/>
</dbReference>
<dbReference type="GO" id="GO:0008840">
    <property type="term" value="F:4-hydroxy-tetrahydrodipicolinate synthase activity"/>
    <property type="evidence" value="ECO:0007669"/>
    <property type="project" value="UniProtKB-UniRule"/>
</dbReference>
<dbReference type="PANTHER" id="PTHR12128">
    <property type="entry name" value="DIHYDRODIPICOLINATE SYNTHASE"/>
    <property type="match status" value="1"/>
</dbReference>
<comment type="catalytic activity">
    <reaction evidence="11 12">
        <text>L-aspartate 4-semialdehyde + pyruvate = (2S,4S)-4-hydroxy-2,3,4,5-tetrahydrodipicolinate + H2O + H(+)</text>
        <dbReference type="Rhea" id="RHEA:34171"/>
        <dbReference type="ChEBI" id="CHEBI:15361"/>
        <dbReference type="ChEBI" id="CHEBI:15377"/>
        <dbReference type="ChEBI" id="CHEBI:15378"/>
        <dbReference type="ChEBI" id="CHEBI:67139"/>
        <dbReference type="ChEBI" id="CHEBI:537519"/>
        <dbReference type="EC" id="4.3.3.7"/>
    </reaction>
</comment>
<evidence type="ECO:0000313" key="17">
    <source>
        <dbReference type="Proteomes" id="UP000886860"/>
    </source>
</evidence>
<gene>
    <name evidence="12" type="primary">dapA</name>
    <name evidence="16" type="ORF">IAB60_06500</name>
</gene>
<keyword evidence="5 12" id="KW-0963">Cytoplasm</keyword>
<evidence type="ECO:0000256" key="12">
    <source>
        <dbReference type="HAMAP-Rule" id="MF_00418"/>
    </source>
</evidence>
<evidence type="ECO:0000256" key="9">
    <source>
        <dbReference type="ARBA" id="ARBA00023239"/>
    </source>
</evidence>
<keyword evidence="8 12" id="KW-0457">Lysine biosynthesis</keyword>
<keyword evidence="6 12" id="KW-0028">Amino-acid biosynthesis</keyword>
<comment type="subunit">
    <text evidence="12">Homotetramer; dimer of dimers.</text>
</comment>
<feature type="active site" description="Proton donor/acceptor" evidence="12 14">
    <location>
        <position position="137"/>
    </location>
</feature>
<protein>
    <recommendedName>
        <fullName evidence="4 12">4-hydroxy-tetrahydrodipicolinate synthase</fullName>
        <shortName evidence="12">HTPA synthase</shortName>
        <ecNumber evidence="4 12">4.3.3.7</ecNumber>
    </recommendedName>
</protein>
<evidence type="ECO:0000256" key="11">
    <source>
        <dbReference type="ARBA" id="ARBA00047836"/>
    </source>
</evidence>
<dbReference type="NCBIfam" id="TIGR00674">
    <property type="entry name" value="dapA"/>
    <property type="match status" value="1"/>
</dbReference>
<dbReference type="InterPro" id="IPR005263">
    <property type="entry name" value="DapA"/>
</dbReference>
<comment type="similarity">
    <text evidence="3 12 13">Belongs to the DapA family.</text>
</comment>
<dbReference type="Proteomes" id="UP000886860">
    <property type="component" value="Unassembled WGS sequence"/>
</dbReference>
<keyword evidence="7 12" id="KW-0220">Diaminopimelate biosynthesis</keyword>
<comment type="function">
    <text evidence="1 12">Catalyzes the condensation of (S)-aspartate-beta-semialdehyde [(S)-ASA] and pyruvate to 4-hydroxy-tetrahydrodipicolinate (HTPA).</text>
</comment>
<evidence type="ECO:0000256" key="14">
    <source>
        <dbReference type="PIRSR" id="PIRSR001365-1"/>
    </source>
</evidence>
<feature type="binding site" evidence="12 15">
    <location>
        <position position="207"/>
    </location>
    <ligand>
        <name>pyruvate</name>
        <dbReference type="ChEBI" id="CHEBI:15361"/>
    </ligand>
</feature>
<evidence type="ECO:0000256" key="1">
    <source>
        <dbReference type="ARBA" id="ARBA00003294"/>
    </source>
</evidence>
<organism evidence="16 17">
    <name type="scientific">Candidatus Caccovicinus merdipullorum</name>
    <dbReference type="NCBI Taxonomy" id="2840724"/>
    <lineage>
        <taxon>Bacteria</taxon>
        <taxon>Bacillati</taxon>
        <taxon>Bacillota</taxon>
        <taxon>Clostridia</taxon>
        <taxon>Eubacteriales</taxon>
        <taxon>Candidatus Caccovicinus</taxon>
    </lineage>
</organism>
<dbReference type="HAMAP" id="MF_00418">
    <property type="entry name" value="DapA"/>
    <property type="match status" value="1"/>
</dbReference>
<dbReference type="EMBL" id="DVKS01000110">
    <property type="protein sequence ID" value="HIT41733.1"/>
    <property type="molecule type" value="Genomic_DNA"/>
</dbReference>
<evidence type="ECO:0000256" key="10">
    <source>
        <dbReference type="ARBA" id="ARBA00023270"/>
    </source>
</evidence>
<dbReference type="GO" id="GO:0005829">
    <property type="term" value="C:cytosol"/>
    <property type="evidence" value="ECO:0007669"/>
    <property type="project" value="TreeGrafter"/>
</dbReference>
<sequence length="300" mass="32453">MKSRLFSGSAAALVTPMRESGHIDYHALENLIRYQLENQTAALVAAGTTGEASTLLDEEKRELTRFVIRCAGGRVPVIIGTGSNDTAHAVRLSKEAEELGADGLLVVTPYYNKASQEGLVRHYFAVADQTKIPVIVYNVPSRTGVNLQPETCRRLAGHPNICAIKDAAGNLSQTARTAALCGDDLAIYSGNDDLTIPVLSLGGCGVISVAANLIPAQMAGICRLYQEGKEKESLALFLKYQELMNAMFWDINPIPIKAALARAGLCGETCRLPLCEMDGEKKMRLYALMERLELDRKAGI</sequence>
<dbReference type="InterPro" id="IPR013785">
    <property type="entry name" value="Aldolase_TIM"/>
</dbReference>
<dbReference type="CDD" id="cd00950">
    <property type="entry name" value="DHDPS"/>
    <property type="match status" value="1"/>
</dbReference>
<comment type="caution">
    <text evidence="16">The sequence shown here is derived from an EMBL/GenBank/DDBJ whole genome shotgun (WGS) entry which is preliminary data.</text>
</comment>
<evidence type="ECO:0000256" key="7">
    <source>
        <dbReference type="ARBA" id="ARBA00022915"/>
    </source>
</evidence>
<dbReference type="SUPFAM" id="SSF51569">
    <property type="entry name" value="Aldolase"/>
    <property type="match status" value="1"/>
</dbReference>
<dbReference type="PROSITE" id="PS00665">
    <property type="entry name" value="DHDPS_1"/>
    <property type="match status" value="1"/>
</dbReference>
<evidence type="ECO:0000313" key="16">
    <source>
        <dbReference type="EMBL" id="HIT41733.1"/>
    </source>
</evidence>
<comment type="subcellular location">
    <subcellularLocation>
        <location evidence="12">Cytoplasm</location>
    </subcellularLocation>
</comment>
<keyword evidence="10 12" id="KW-0704">Schiff base</keyword>
<proteinExistence type="inferred from homology"/>
<dbReference type="PANTHER" id="PTHR12128:SF66">
    <property type="entry name" value="4-HYDROXY-2-OXOGLUTARATE ALDOLASE, MITOCHONDRIAL"/>
    <property type="match status" value="1"/>
</dbReference>
<comment type="caution">
    <text evidence="12">Was originally thought to be a dihydrodipicolinate synthase (DHDPS), catalyzing the condensation of (S)-aspartate-beta-semialdehyde [(S)-ASA] and pyruvate to dihydrodipicolinate (DHDP). However, it was shown in E.coli that the product of the enzymatic reaction is not dihydrodipicolinate but in fact (4S)-4-hydroxy-2,3,4,5-tetrahydro-(2S)-dipicolinic acid (HTPA), and that the consecutive dehydration reaction leading to DHDP is not spontaneous but catalyzed by DapB.</text>
</comment>
<comment type="pathway">
    <text evidence="2 12">Amino-acid biosynthesis; L-lysine biosynthesis via DAP pathway; (S)-tetrahydrodipicolinate from L-aspartate: step 3/4.</text>
</comment>
<dbReference type="InterPro" id="IPR020624">
    <property type="entry name" value="Schiff_base-form_aldolases_CS"/>
</dbReference>
<dbReference type="SMART" id="SM01130">
    <property type="entry name" value="DHDPS"/>
    <property type="match status" value="1"/>
</dbReference>
<keyword evidence="9 12" id="KW-0456">Lyase</keyword>
<feature type="binding site" evidence="12 15">
    <location>
        <position position="49"/>
    </location>
    <ligand>
        <name>pyruvate</name>
        <dbReference type="ChEBI" id="CHEBI:15361"/>
    </ligand>
</feature>
<dbReference type="InterPro" id="IPR020625">
    <property type="entry name" value="Schiff_base-form_aldolases_AS"/>
</dbReference>
<name>A0A9D1GIG9_9FIRM</name>